<dbReference type="InterPro" id="IPR001005">
    <property type="entry name" value="SANT/Myb"/>
</dbReference>
<dbReference type="PANTHER" id="PTHR46621:SF1">
    <property type="entry name" value="SNRNA-ACTIVATING PROTEIN COMPLEX SUBUNIT 4"/>
    <property type="match status" value="1"/>
</dbReference>
<feature type="region of interest" description="Disordered" evidence="5">
    <location>
        <begin position="202"/>
        <end position="261"/>
    </location>
</feature>
<dbReference type="Proteomes" id="UP000053411">
    <property type="component" value="Unassembled WGS sequence"/>
</dbReference>
<dbReference type="InterPro" id="IPR017930">
    <property type="entry name" value="Myb_dom"/>
</dbReference>
<dbReference type="CDD" id="cd00167">
    <property type="entry name" value="SANT"/>
    <property type="match status" value="3"/>
</dbReference>
<dbReference type="InterPro" id="IPR051575">
    <property type="entry name" value="Myb-like_DNA-bd"/>
</dbReference>
<dbReference type="InterPro" id="IPR009057">
    <property type="entry name" value="Homeodomain-like_sf"/>
</dbReference>
<keyword evidence="4" id="KW-0539">Nucleus</keyword>
<evidence type="ECO:0000259" key="7">
    <source>
        <dbReference type="PROSITE" id="PS51294"/>
    </source>
</evidence>
<reference evidence="8 9" key="1">
    <citation type="submission" date="2015-01" db="EMBL/GenBank/DDBJ databases">
        <title>The Genome Sequence of Fonsecaea multimorphosa CBS 102226.</title>
        <authorList>
            <consortium name="The Broad Institute Genomics Platform"/>
            <person name="Cuomo C."/>
            <person name="de Hoog S."/>
            <person name="Gorbushina A."/>
            <person name="Stielow B."/>
            <person name="Teixiera M."/>
            <person name="Abouelleil A."/>
            <person name="Chapman S.B."/>
            <person name="Priest M."/>
            <person name="Young S.K."/>
            <person name="Wortman J."/>
            <person name="Nusbaum C."/>
            <person name="Birren B."/>
        </authorList>
    </citation>
    <scope>NUCLEOTIDE SEQUENCE [LARGE SCALE GENOMIC DNA]</scope>
    <source>
        <strain evidence="8 9">CBS 102226</strain>
    </source>
</reference>
<feature type="domain" description="Myb-like" evidence="6">
    <location>
        <begin position="111"/>
        <end position="161"/>
    </location>
</feature>
<evidence type="ECO:0000256" key="1">
    <source>
        <dbReference type="ARBA" id="ARBA00023015"/>
    </source>
</evidence>
<name>A0A0D2IGN7_9EURO</name>
<feature type="domain" description="HTH myb-type" evidence="7">
    <location>
        <begin position="60"/>
        <end position="114"/>
    </location>
</feature>
<dbReference type="OrthoDB" id="4139207at2759"/>
<evidence type="ECO:0000256" key="2">
    <source>
        <dbReference type="ARBA" id="ARBA00023125"/>
    </source>
</evidence>
<dbReference type="Pfam" id="PF00249">
    <property type="entry name" value="Myb_DNA-binding"/>
    <property type="match status" value="1"/>
</dbReference>
<evidence type="ECO:0000256" key="5">
    <source>
        <dbReference type="SAM" id="MobiDB-lite"/>
    </source>
</evidence>
<proteinExistence type="predicted"/>
<dbReference type="RefSeq" id="XP_016630349.1">
    <property type="nucleotide sequence ID" value="XM_016778501.1"/>
</dbReference>
<dbReference type="GO" id="GO:0019185">
    <property type="term" value="C:snRNA-activating protein complex"/>
    <property type="evidence" value="ECO:0007669"/>
    <property type="project" value="TreeGrafter"/>
</dbReference>
<organism evidence="8 9">
    <name type="scientific">Fonsecaea multimorphosa CBS 102226</name>
    <dbReference type="NCBI Taxonomy" id="1442371"/>
    <lineage>
        <taxon>Eukaryota</taxon>
        <taxon>Fungi</taxon>
        <taxon>Dikarya</taxon>
        <taxon>Ascomycota</taxon>
        <taxon>Pezizomycotina</taxon>
        <taxon>Eurotiomycetes</taxon>
        <taxon>Chaetothyriomycetidae</taxon>
        <taxon>Chaetothyriales</taxon>
        <taxon>Herpotrichiellaceae</taxon>
        <taxon>Fonsecaea</taxon>
    </lineage>
</organism>
<sequence length="409" mass="46403">MEPPPSRIPRRWTSEEDAVLRTEATYQLVAAGSVRDWNRIASKLPGRMNKDCRKRWSKISENVKKGNWDPAEDAKLREAVKTMGTRWTQVAEMVGTRHADQCAKRWTQCLDPSIDHSDWREEEDNRLLAEVAASGRNWRKIAELFPGRTKLSLKNRYTALRRKQHSQQIATSGESPQLHQTFSTQAHRSVSDDLMQISDELPSSEEEICSSMGSTRPPSRSSSHSKKSQHQTGNFDMVVDSSSGLTTPASHTDSGDLFQYLPHTPNPNFGFQHRQSVEHPLLDSRNFSPLHLSTLSEPMLTPRPEYLPSAMLDTTYPMHASSLPNDWLSQGTTSNQHMHGFPFPESFDVSPMSGMDQHYPPQQASSRKTTIVLEDIEETTLSKVMNILIQEKAKVRMETTHSGRVSERR</sequence>
<feature type="compositionally biased region" description="Polar residues" evidence="5">
    <location>
        <begin position="240"/>
        <end position="252"/>
    </location>
</feature>
<gene>
    <name evidence="8" type="ORF">Z520_08004</name>
</gene>
<dbReference type="GO" id="GO:0000978">
    <property type="term" value="F:RNA polymerase II cis-regulatory region sequence-specific DNA binding"/>
    <property type="evidence" value="ECO:0007669"/>
    <property type="project" value="TreeGrafter"/>
</dbReference>
<feature type="compositionally biased region" description="Polar residues" evidence="5">
    <location>
        <begin position="166"/>
        <end position="188"/>
    </location>
</feature>
<feature type="domain" description="HTH myb-type" evidence="7">
    <location>
        <begin position="116"/>
        <end position="165"/>
    </location>
</feature>
<evidence type="ECO:0000256" key="4">
    <source>
        <dbReference type="ARBA" id="ARBA00023242"/>
    </source>
</evidence>
<dbReference type="GO" id="GO:0001006">
    <property type="term" value="F:RNA polymerase III type 3 promoter sequence-specific DNA binding"/>
    <property type="evidence" value="ECO:0007669"/>
    <property type="project" value="TreeGrafter"/>
</dbReference>
<evidence type="ECO:0000313" key="9">
    <source>
        <dbReference type="Proteomes" id="UP000053411"/>
    </source>
</evidence>
<evidence type="ECO:0000313" key="8">
    <source>
        <dbReference type="EMBL" id="KIX96226.1"/>
    </source>
</evidence>
<keyword evidence="9" id="KW-1185">Reference proteome</keyword>
<dbReference type="STRING" id="1442371.A0A0D2IGN7"/>
<evidence type="ECO:0000259" key="6">
    <source>
        <dbReference type="PROSITE" id="PS50090"/>
    </source>
</evidence>
<dbReference type="SUPFAM" id="SSF46689">
    <property type="entry name" value="Homeodomain-like"/>
    <property type="match status" value="2"/>
</dbReference>
<dbReference type="GO" id="GO:0042795">
    <property type="term" value="P:snRNA transcription by RNA polymerase II"/>
    <property type="evidence" value="ECO:0007669"/>
    <property type="project" value="TreeGrafter"/>
</dbReference>
<keyword evidence="2" id="KW-0238">DNA-binding</keyword>
<accession>A0A0D2IGN7</accession>
<keyword evidence="1" id="KW-0805">Transcription regulation</keyword>
<dbReference type="SMART" id="SM00717">
    <property type="entry name" value="SANT"/>
    <property type="match status" value="3"/>
</dbReference>
<dbReference type="GeneID" id="27713750"/>
<dbReference type="AlphaFoldDB" id="A0A0D2IGN7"/>
<feature type="region of interest" description="Disordered" evidence="5">
    <location>
        <begin position="162"/>
        <end position="189"/>
    </location>
</feature>
<evidence type="ECO:0000256" key="3">
    <source>
        <dbReference type="ARBA" id="ARBA00023163"/>
    </source>
</evidence>
<dbReference type="PROSITE" id="PS51294">
    <property type="entry name" value="HTH_MYB"/>
    <property type="match status" value="2"/>
</dbReference>
<feature type="domain" description="Myb-like" evidence="6">
    <location>
        <begin position="60"/>
        <end position="110"/>
    </location>
</feature>
<dbReference type="Gene3D" id="1.10.10.60">
    <property type="entry name" value="Homeodomain-like"/>
    <property type="match status" value="3"/>
</dbReference>
<dbReference type="EMBL" id="KN848078">
    <property type="protein sequence ID" value="KIX96226.1"/>
    <property type="molecule type" value="Genomic_DNA"/>
</dbReference>
<keyword evidence="3" id="KW-0804">Transcription</keyword>
<feature type="domain" description="Myb-like" evidence="6">
    <location>
        <begin position="4"/>
        <end position="59"/>
    </location>
</feature>
<protein>
    <submittedName>
        <fullName evidence="8">Uncharacterized protein</fullName>
    </submittedName>
</protein>
<feature type="compositionally biased region" description="Low complexity" evidence="5">
    <location>
        <begin position="210"/>
        <end position="222"/>
    </location>
</feature>
<dbReference type="Pfam" id="PF13921">
    <property type="entry name" value="Myb_DNA-bind_6"/>
    <property type="match status" value="1"/>
</dbReference>
<dbReference type="PANTHER" id="PTHR46621">
    <property type="entry name" value="SNRNA-ACTIVATING PROTEIN COMPLEX SUBUNIT 4"/>
    <property type="match status" value="1"/>
</dbReference>
<dbReference type="VEuPathDB" id="FungiDB:Z520_08004"/>
<dbReference type="PROSITE" id="PS50090">
    <property type="entry name" value="MYB_LIKE"/>
    <property type="match status" value="3"/>
</dbReference>
<dbReference type="GO" id="GO:0042796">
    <property type="term" value="P:snRNA transcription by RNA polymerase III"/>
    <property type="evidence" value="ECO:0007669"/>
    <property type="project" value="TreeGrafter"/>
</dbReference>